<keyword evidence="6 16" id="KW-0812">Transmembrane</keyword>
<dbReference type="InterPro" id="IPR001841">
    <property type="entry name" value="Znf_RING"/>
</dbReference>
<evidence type="ECO:0000313" key="20">
    <source>
        <dbReference type="Proteomes" id="UP000886595"/>
    </source>
</evidence>
<dbReference type="PANTHER" id="PTHR46279:SF7">
    <property type="entry name" value="RING-TYPE E3 UBIQUITIN TRANSFERASE"/>
    <property type="match status" value="1"/>
</dbReference>
<dbReference type="GO" id="GO:0008270">
    <property type="term" value="F:zinc ion binding"/>
    <property type="evidence" value="ECO:0007669"/>
    <property type="project" value="UniProtKB-KW"/>
</dbReference>
<evidence type="ECO:0000256" key="16">
    <source>
        <dbReference type="SAM" id="Phobius"/>
    </source>
</evidence>
<evidence type="ECO:0000256" key="12">
    <source>
        <dbReference type="ARBA" id="ARBA00022989"/>
    </source>
</evidence>
<feature type="chain" id="PRO_5036495711" description="RING-type E3 ubiquitin transferase" evidence="17">
    <location>
        <begin position="22"/>
        <end position="338"/>
    </location>
</feature>
<dbReference type="Pfam" id="PF13639">
    <property type="entry name" value="zf-RING_2"/>
    <property type="match status" value="1"/>
</dbReference>
<dbReference type="EMBL" id="JAAMPC010000002">
    <property type="protein sequence ID" value="KAG2325418.1"/>
    <property type="molecule type" value="Genomic_DNA"/>
</dbReference>
<evidence type="ECO:0000256" key="6">
    <source>
        <dbReference type="ARBA" id="ARBA00022692"/>
    </source>
</evidence>
<dbReference type="OrthoDB" id="8062037at2759"/>
<evidence type="ECO:0000256" key="2">
    <source>
        <dbReference type="ARBA" id="ARBA00004167"/>
    </source>
</evidence>
<evidence type="ECO:0000313" key="19">
    <source>
        <dbReference type="EMBL" id="KAG2325418.1"/>
    </source>
</evidence>
<comment type="subcellular location">
    <subcellularLocation>
        <location evidence="2">Membrane</location>
        <topology evidence="2">Single-pass membrane protein</topology>
    </subcellularLocation>
</comment>
<comment type="caution">
    <text evidence="19">The sequence shown here is derived from an EMBL/GenBank/DDBJ whole genome shotgun (WGS) entry which is preliminary data.</text>
</comment>
<keyword evidence="12 16" id="KW-1133">Transmembrane helix</keyword>
<evidence type="ECO:0000256" key="5">
    <source>
        <dbReference type="ARBA" id="ARBA00022679"/>
    </source>
</evidence>
<reference evidence="19 20" key="1">
    <citation type="submission" date="2020-02" db="EMBL/GenBank/DDBJ databases">
        <authorList>
            <person name="Ma Q."/>
            <person name="Huang Y."/>
            <person name="Song X."/>
            <person name="Pei D."/>
        </authorList>
    </citation>
    <scope>NUCLEOTIDE SEQUENCE [LARGE SCALE GENOMIC DNA]</scope>
    <source>
        <strain evidence="19">Sxm20200214</strain>
        <tissue evidence="19">Leaf</tissue>
    </source>
</reference>
<evidence type="ECO:0000256" key="3">
    <source>
        <dbReference type="ARBA" id="ARBA00004906"/>
    </source>
</evidence>
<dbReference type="GO" id="GO:0016020">
    <property type="term" value="C:membrane"/>
    <property type="evidence" value="ECO:0007669"/>
    <property type="project" value="UniProtKB-SubCell"/>
</dbReference>
<evidence type="ECO:0000256" key="4">
    <source>
        <dbReference type="ARBA" id="ARBA00012483"/>
    </source>
</evidence>
<sequence length="338" mass="38320">MTFSEQLITFMFLFCLPLLNASEAKRCSSSSCESRNVDVRFPFCLFPNQSSTCGHTGFSLLCTDRHETVLKLPNSGLFLIRDIDYEKQRIRLNDPNNCMATRLLSFDASESPFSPLHLLNHTILTCPNEDIKSSSHYKPIRCLGKSTSSFFATRFDLASSMPSSCQIVKTLLLPVSSPMANNRSLRGFKNNTTLQVKWFSSFISELHNFVLLIMKLICLSLMTLLIGITTCVVYVTFSFEWLPAQIRRSMARHATRKPPRGRARSAIVGLYKKVRVEKNKKLPGRNDNTCPICLSEYASSEAVGCLYRCEHCFHVECIDTWLQLRSSCSICRNSLSTR</sequence>
<evidence type="ECO:0000256" key="11">
    <source>
        <dbReference type="ARBA" id="ARBA00022833"/>
    </source>
</evidence>
<dbReference type="AlphaFoldDB" id="A0A8X8B8K0"/>
<dbReference type="PANTHER" id="PTHR46279">
    <property type="entry name" value="RING/U-BOX SUPERFAMILY PROTEIN"/>
    <property type="match status" value="1"/>
</dbReference>
<evidence type="ECO:0000259" key="18">
    <source>
        <dbReference type="PROSITE" id="PS50089"/>
    </source>
</evidence>
<dbReference type="InterPro" id="IPR013083">
    <property type="entry name" value="Znf_RING/FYVE/PHD"/>
</dbReference>
<keyword evidence="13 16" id="KW-0472">Membrane</keyword>
<dbReference type="Gene3D" id="3.30.40.10">
    <property type="entry name" value="Zinc/RING finger domain, C3HC4 (zinc finger)"/>
    <property type="match status" value="1"/>
</dbReference>
<keyword evidence="11" id="KW-0862">Zinc</keyword>
<comment type="similarity">
    <text evidence="14">Belongs to the RING-type zinc finger family. ATL subfamily.</text>
</comment>
<evidence type="ECO:0000256" key="13">
    <source>
        <dbReference type="ARBA" id="ARBA00023136"/>
    </source>
</evidence>
<keyword evidence="20" id="KW-1185">Reference proteome</keyword>
<dbReference type="GO" id="GO:0030247">
    <property type="term" value="F:polysaccharide binding"/>
    <property type="evidence" value="ECO:0007669"/>
    <property type="project" value="InterPro"/>
</dbReference>
<evidence type="ECO:0000256" key="7">
    <source>
        <dbReference type="ARBA" id="ARBA00022723"/>
    </source>
</evidence>
<keyword evidence="8 17" id="KW-0732">Signal</keyword>
<evidence type="ECO:0000256" key="17">
    <source>
        <dbReference type="SAM" id="SignalP"/>
    </source>
</evidence>
<keyword evidence="10" id="KW-0833">Ubl conjugation pathway</keyword>
<dbReference type="GO" id="GO:0061630">
    <property type="term" value="F:ubiquitin protein ligase activity"/>
    <property type="evidence" value="ECO:0007669"/>
    <property type="project" value="UniProtKB-EC"/>
</dbReference>
<accession>A0A8X8B8K0</accession>
<evidence type="ECO:0000256" key="8">
    <source>
        <dbReference type="ARBA" id="ARBA00022729"/>
    </source>
</evidence>
<evidence type="ECO:0000256" key="1">
    <source>
        <dbReference type="ARBA" id="ARBA00000900"/>
    </source>
</evidence>
<evidence type="ECO:0000256" key="15">
    <source>
        <dbReference type="PROSITE-ProRule" id="PRU00175"/>
    </source>
</evidence>
<feature type="transmembrane region" description="Helical" evidence="16">
    <location>
        <begin position="209"/>
        <end position="242"/>
    </location>
</feature>
<keyword evidence="7" id="KW-0479">Metal-binding</keyword>
<dbReference type="PROSITE" id="PS50089">
    <property type="entry name" value="ZF_RING_2"/>
    <property type="match status" value="1"/>
</dbReference>
<name>A0A8X8B8K0_BRACI</name>
<comment type="pathway">
    <text evidence="3">Protein modification; protein ubiquitination.</text>
</comment>
<dbReference type="InterPro" id="IPR046948">
    <property type="entry name" value="ATL20-22-like"/>
</dbReference>
<evidence type="ECO:0000256" key="14">
    <source>
        <dbReference type="ARBA" id="ARBA00024209"/>
    </source>
</evidence>
<evidence type="ECO:0000256" key="10">
    <source>
        <dbReference type="ARBA" id="ARBA00022786"/>
    </source>
</evidence>
<organism evidence="19 20">
    <name type="scientific">Brassica carinata</name>
    <name type="common">Ethiopian mustard</name>
    <name type="synonym">Abyssinian cabbage</name>
    <dbReference type="NCBI Taxonomy" id="52824"/>
    <lineage>
        <taxon>Eukaryota</taxon>
        <taxon>Viridiplantae</taxon>
        <taxon>Streptophyta</taxon>
        <taxon>Embryophyta</taxon>
        <taxon>Tracheophyta</taxon>
        <taxon>Spermatophyta</taxon>
        <taxon>Magnoliopsida</taxon>
        <taxon>eudicotyledons</taxon>
        <taxon>Gunneridae</taxon>
        <taxon>Pentapetalae</taxon>
        <taxon>rosids</taxon>
        <taxon>malvids</taxon>
        <taxon>Brassicales</taxon>
        <taxon>Brassicaceae</taxon>
        <taxon>Brassiceae</taxon>
        <taxon>Brassica</taxon>
    </lineage>
</organism>
<dbReference type="SUPFAM" id="SSF57850">
    <property type="entry name" value="RING/U-box"/>
    <property type="match status" value="1"/>
</dbReference>
<dbReference type="EC" id="2.3.2.27" evidence="4"/>
<gene>
    <name evidence="19" type="ORF">Bca52824_008146</name>
</gene>
<dbReference type="InterPro" id="IPR025287">
    <property type="entry name" value="WAK_GUB"/>
</dbReference>
<comment type="catalytic activity">
    <reaction evidence="1">
        <text>S-ubiquitinyl-[E2 ubiquitin-conjugating enzyme]-L-cysteine + [acceptor protein]-L-lysine = [E2 ubiquitin-conjugating enzyme]-L-cysteine + N(6)-ubiquitinyl-[acceptor protein]-L-lysine.</text>
        <dbReference type="EC" id="2.3.2.27"/>
    </reaction>
</comment>
<feature type="signal peptide" evidence="17">
    <location>
        <begin position="1"/>
        <end position="21"/>
    </location>
</feature>
<keyword evidence="5" id="KW-0808">Transferase</keyword>
<evidence type="ECO:0000256" key="9">
    <source>
        <dbReference type="ARBA" id="ARBA00022771"/>
    </source>
</evidence>
<protein>
    <recommendedName>
        <fullName evidence="4">RING-type E3 ubiquitin transferase</fullName>
        <ecNumber evidence="4">2.3.2.27</ecNumber>
    </recommendedName>
</protein>
<proteinExistence type="inferred from homology"/>
<feature type="domain" description="RING-type" evidence="18">
    <location>
        <begin position="290"/>
        <end position="332"/>
    </location>
</feature>
<dbReference type="Proteomes" id="UP000886595">
    <property type="component" value="Unassembled WGS sequence"/>
</dbReference>
<keyword evidence="9 15" id="KW-0863">Zinc-finger</keyword>
<dbReference type="Pfam" id="PF13947">
    <property type="entry name" value="GUB_WAK_bind"/>
    <property type="match status" value="1"/>
</dbReference>